<organism evidence="3 4">
    <name type="scientific">Solirubrobacter phytolaccae</name>
    <dbReference type="NCBI Taxonomy" id="1404360"/>
    <lineage>
        <taxon>Bacteria</taxon>
        <taxon>Bacillati</taxon>
        <taxon>Actinomycetota</taxon>
        <taxon>Thermoleophilia</taxon>
        <taxon>Solirubrobacterales</taxon>
        <taxon>Solirubrobacteraceae</taxon>
        <taxon>Solirubrobacter</taxon>
    </lineage>
</organism>
<keyword evidence="1" id="KW-0175">Coiled coil</keyword>
<dbReference type="InterPro" id="IPR036388">
    <property type="entry name" value="WH-like_DNA-bd_sf"/>
</dbReference>
<protein>
    <submittedName>
        <fullName evidence="3">Uncharacterized protein</fullName>
    </submittedName>
</protein>
<dbReference type="InterPro" id="IPR036390">
    <property type="entry name" value="WH_DNA-bd_sf"/>
</dbReference>
<sequence length="140" mass="15031">MSDVIAGLRRELEQRLKEIERQLAEHEPLLREREQIEAALGQPPFAAAPVRTAAKRAPAARKPAAKRAPRGANREAILKVVDERPGASAAEISGVTKIARPVTYNTLAKLVEQGQLEKTELPGGQTGYKLATPVATAPGL</sequence>
<proteinExistence type="predicted"/>
<feature type="region of interest" description="Disordered" evidence="2">
    <location>
        <begin position="50"/>
        <end position="71"/>
    </location>
</feature>
<dbReference type="RefSeq" id="WP_270029162.1">
    <property type="nucleotide sequence ID" value="NZ_JAPDDP010000084.1"/>
</dbReference>
<feature type="region of interest" description="Disordered" evidence="2">
    <location>
        <begin position="121"/>
        <end position="140"/>
    </location>
</feature>
<comment type="caution">
    <text evidence="3">The sequence shown here is derived from an EMBL/GenBank/DDBJ whole genome shotgun (WGS) entry which is preliminary data.</text>
</comment>
<evidence type="ECO:0000256" key="2">
    <source>
        <dbReference type="SAM" id="MobiDB-lite"/>
    </source>
</evidence>
<accession>A0A9X3NE06</accession>
<evidence type="ECO:0000313" key="4">
    <source>
        <dbReference type="Proteomes" id="UP001147653"/>
    </source>
</evidence>
<feature type="compositionally biased region" description="Low complexity" evidence="2">
    <location>
        <begin position="50"/>
        <end position="62"/>
    </location>
</feature>
<keyword evidence="4" id="KW-1185">Reference proteome</keyword>
<gene>
    <name evidence="3" type="ORF">OJ997_30680</name>
</gene>
<name>A0A9X3NE06_9ACTN</name>
<evidence type="ECO:0000256" key="1">
    <source>
        <dbReference type="SAM" id="Coils"/>
    </source>
</evidence>
<dbReference type="SUPFAM" id="SSF46785">
    <property type="entry name" value="Winged helix' DNA-binding domain"/>
    <property type="match status" value="1"/>
</dbReference>
<dbReference type="Gene3D" id="1.10.10.10">
    <property type="entry name" value="Winged helix-like DNA-binding domain superfamily/Winged helix DNA-binding domain"/>
    <property type="match status" value="1"/>
</dbReference>
<evidence type="ECO:0000313" key="3">
    <source>
        <dbReference type="EMBL" id="MDA0184708.1"/>
    </source>
</evidence>
<dbReference type="EMBL" id="JAPDDP010000084">
    <property type="protein sequence ID" value="MDA0184708.1"/>
    <property type="molecule type" value="Genomic_DNA"/>
</dbReference>
<dbReference type="Proteomes" id="UP001147653">
    <property type="component" value="Unassembled WGS sequence"/>
</dbReference>
<reference evidence="3" key="1">
    <citation type="submission" date="2022-10" db="EMBL/GenBank/DDBJ databases">
        <title>The WGS of Solirubrobacter phytolaccae KCTC 29190.</title>
        <authorList>
            <person name="Jiang Z."/>
        </authorList>
    </citation>
    <scope>NUCLEOTIDE SEQUENCE</scope>
    <source>
        <strain evidence="3">KCTC 29190</strain>
    </source>
</reference>
<feature type="coiled-coil region" evidence="1">
    <location>
        <begin position="2"/>
        <end position="29"/>
    </location>
</feature>
<dbReference type="AlphaFoldDB" id="A0A9X3NE06"/>